<gene>
    <name evidence="5" type="ORF">G9U52_29415</name>
</gene>
<dbReference type="InterPro" id="IPR046457">
    <property type="entry name" value="PMI_typeI_cat"/>
</dbReference>
<keyword evidence="6" id="KW-1185">Reference proteome</keyword>
<dbReference type="SUPFAM" id="SSF51182">
    <property type="entry name" value="RmlC-like cupins"/>
    <property type="match status" value="1"/>
</dbReference>
<evidence type="ECO:0000256" key="1">
    <source>
        <dbReference type="ARBA" id="ARBA00029741"/>
    </source>
</evidence>
<protein>
    <recommendedName>
        <fullName evidence="1">Phosphohexomutase</fullName>
    </recommendedName>
    <alternativeName>
        <fullName evidence="2">Phosphomannose isomerase</fullName>
    </alternativeName>
</protein>
<evidence type="ECO:0000259" key="3">
    <source>
        <dbReference type="Pfam" id="PF20511"/>
    </source>
</evidence>
<dbReference type="EMBL" id="JAAOIW010000015">
    <property type="protein sequence ID" value="NHN33942.1"/>
    <property type="molecule type" value="Genomic_DNA"/>
</dbReference>
<name>A0ABX0JGB7_9BACL</name>
<evidence type="ECO:0000259" key="4">
    <source>
        <dbReference type="Pfam" id="PF21621"/>
    </source>
</evidence>
<proteinExistence type="predicted"/>
<dbReference type="Pfam" id="PF20511">
    <property type="entry name" value="PMI_typeI_cat"/>
    <property type="match status" value="1"/>
</dbReference>
<dbReference type="Proteomes" id="UP001165962">
    <property type="component" value="Unassembled WGS sequence"/>
</dbReference>
<accession>A0ABX0JGB7</accession>
<evidence type="ECO:0000256" key="2">
    <source>
        <dbReference type="ARBA" id="ARBA00030762"/>
    </source>
</evidence>
<dbReference type="CDD" id="cd07010">
    <property type="entry name" value="cupin_PMI_type_I_N_bac"/>
    <property type="match status" value="1"/>
</dbReference>
<reference evidence="5" key="1">
    <citation type="submission" date="2020-03" db="EMBL/GenBank/DDBJ databases">
        <title>Draft sequencing of Paenibacilllus sp. S3N08.</title>
        <authorList>
            <person name="Kim D.-U."/>
        </authorList>
    </citation>
    <scope>NUCLEOTIDE SEQUENCE</scope>
    <source>
        <strain evidence="5">S3N08</strain>
    </source>
</reference>
<sequence length="378" mass="42439">MQPQPSLHLSQRPLKLLSNRVWRTYHGGKMIEQWQGNEEPQDNSFPEEWIASVVQARNAGREHIIEGLSLVDIEGGTPVSLLELVSTAPVSFLGERHVQMFGSQLGVLVKALDSAERLTIQVHPDRQTAKALFQSAFGKTEAWYILGGREIDGEEPYILYGFKQGMTREKWEKLFWDQDIAGMIDSLNKLKVEPGQVFLVEGGMPHAIGSGCFLLEIQEPTDFTIRVERATPGGRVIPDFMCHQGIGFERMFDCFHYDAYSREEVAERFRLEPKLLHESKGFIERSLISYEDTRYFALSSIEITTSCVVGQQGSFSALVVATGGGNLVWDGGSMEVKQGDQIFLPAGVEELRCERTTGEKLQLLRCFPPQASLVTNHE</sequence>
<comment type="caution">
    <text evidence="5">The sequence shown here is derived from an EMBL/GenBank/DDBJ whole genome shotgun (WGS) entry which is preliminary data.</text>
</comment>
<keyword evidence="5" id="KW-0413">Isomerase</keyword>
<feature type="domain" description="Mannose-6-phosphate isomerase cupin" evidence="4">
    <location>
        <begin position="290"/>
        <end position="352"/>
    </location>
</feature>
<dbReference type="GO" id="GO:0016853">
    <property type="term" value="F:isomerase activity"/>
    <property type="evidence" value="ECO:0007669"/>
    <property type="project" value="UniProtKB-KW"/>
</dbReference>
<organism evidence="5 6">
    <name type="scientific">Paenibacillus agricola</name>
    <dbReference type="NCBI Taxonomy" id="2716264"/>
    <lineage>
        <taxon>Bacteria</taxon>
        <taxon>Bacillati</taxon>
        <taxon>Bacillota</taxon>
        <taxon>Bacilli</taxon>
        <taxon>Bacillales</taxon>
        <taxon>Paenibacillaceae</taxon>
        <taxon>Paenibacillus</taxon>
    </lineage>
</organism>
<feature type="domain" description="Phosphomannose isomerase type I catalytic" evidence="3">
    <location>
        <begin position="81"/>
        <end position="135"/>
    </location>
</feature>
<dbReference type="InterPro" id="IPR049071">
    <property type="entry name" value="MPI_cupin_dom"/>
</dbReference>
<evidence type="ECO:0000313" key="5">
    <source>
        <dbReference type="EMBL" id="NHN33942.1"/>
    </source>
</evidence>
<dbReference type="InterPro" id="IPR011051">
    <property type="entry name" value="RmlC_Cupin_sf"/>
</dbReference>
<dbReference type="InterPro" id="IPR014710">
    <property type="entry name" value="RmlC-like_jellyroll"/>
</dbReference>
<dbReference type="Pfam" id="PF21621">
    <property type="entry name" value="MPI_cupin_dom"/>
    <property type="match status" value="1"/>
</dbReference>
<evidence type="ECO:0000313" key="6">
    <source>
        <dbReference type="Proteomes" id="UP001165962"/>
    </source>
</evidence>
<dbReference type="Gene3D" id="2.60.120.10">
    <property type="entry name" value="Jelly Rolls"/>
    <property type="match status" value="2"/>
</dbReference>